<evidence type="ECO:0000313" key="2">
    <source>
        <dbReference type="EMBL" id="TWT50373.1"/>
    </source>
</evidence>
<evidence type="ECO:0000313" key="3">
    <source>
        <dbReference type="Proteomes" id="UP000316598"/>
    </source>
</evidence>
<organism evidence="2 3">
    <name type="scientific">Rubripirellula amarantea</name>
    <dbReference type="NCBI Taxonomy" id="2527999"/>
    <lineage>
        <taxon>Bacteria</taxon>
        <taxon>Pseudomonadati</taxon>
        <taxon>Planctomycetota</taxon>
        <taxon>Planctomycetia</taxon>
        <taxon>Pirellulales</taxon>
        <taxon>Pirellulaceae</taxon>
        <taxon>Rubripirellula</taxon>
    </lineage>
</organism>
<protein>
    <recommendedName>
        <fullName evidence="1">N-acetyltransferase domain-containing protein</fullName>
    </recommendedName>
</protein>
<sequence length="234" mass="26334">MLGRIQARGWWYSIGIVVNRIVPAKLFRMRIFRVFEFRCPGEASAAALNSPSSDHQESITFRWCVDESEKAEAARLTHYQPDDTASEHRACLAYDGETAIGGVWIASGSFDESELGVRIHLNDDQVWLFAAFIAKSHRRRGIYRRLLEYVLTTHSRDDLGLRPMVLASINPTNKASIAAHQVYFASEVGTAWTVRVLSWTWCRANGRLHVDQTVGNSARSPLTMTIATAERVPI</sequence>
<comment type="caution">
    <text evidence="2">The sequence shown here is derived from an EMBL/GenBank/DDBJ whole genome shotgun (WGS) entry which is preliminary data.</text>
</comment>
<dbReference type="InterPro" id="IPR000182">
    <property type="entry name" value="GNAT_dom"/>
</dbReference>
<name>A0A5C5WK86_9BACT</name>
<dbReference type="Pfam" id="PF00583">
    <property type="entry name" value="Acetyltransf_1"/>
    <property type="match status" value="1"/>
</dbReference>
<accession>A0A5C5WK86</accession>
<dbReference type="AlphaFoldDB" id="A0A5C5WK86"/>
<dbReference type="SUPFAM" id="SSF55729">
    <property type="entry name" value="Acyl-CoA N-acyltransferases (Nat)"/>
    <property type="match status" value="1"/>
</dbReference>
<dbReference type="EMBL" id="SJPI01000002">
    <property type="protein sequence ID" value="TWT50373.1"/>
    <property type="molecule type" value="Genomic_DNA"/>
</dbReference>
<keyword evidence="3" id="KW-1185">Reference proteome</keyword>
<proteinExistence type="predicted"/>
<dbReference type="GO" id="GO:0016747">
    <property type="term" value="F:acyltransferase activity, transferring groups other than amino-acyl groups"/>
    <property type="evidence" value="ECO:0007669"/>
    <property type="project" value="InterPro"/>
</dbReference>
<dbReference type="CDD" id="cd04301">
    <property type="entry name" value="NAT_SF"/>
    <property type="match status" value="1"/>
</dbReference>
<dbReference type="InterPro" id="IPR016181">
    <property type="entry name" value="Acyl_CoA_acyltransferase"/>
</dbReference>
<reference evidence="2 3" key="1">
    <citation type="submission" date="2019-02" db="EMBL/GenBank/DDBJ databases">
        <title>Deep-cultivation of Planctomycetes and their phenomic and genomic characterization uncovers novel biology.</title>
        <authorList>
            <person name="Wiegand S."/>
            <person name="Jogler M."/>
            <person name="Boedeker C."/>
            <person name="Pinto D."/>
            <person name="Vollmers J."/>
            <person name="Rivas-Marin E."/>
            <person name="Kohn T."/>
            <person name="Peeters S.H."/>
            <person name="Heuer A."/>
            <person name="Rast P."/>
            <person name="Oberbeckmann S."/>
            <person name="Bunk B."/>
            <person name="Jeske O."/>
            <person name="Meyerdierks A."/>
            <person name="Storesund J.E."/>
            <person name="Kallscheuer N."/>
            <person name="Luecker S."/>
            <person name="Lage O.M."/>
            <person name="Pohl T."/>
            <person name="Merkel B.J."/>
            <person name="Hornburger P."/>
            <person name="Mueller R.-W."/>
            <person name="Bruemmer F."/>
            <person name="Labrenz M."/>
            <person name="Spormann A.M."/>
            <person name="Op Den Camp H."/>
            <person name="Overmann J."/>
            <person name="Amann R."/>
            <person name="Jetten M.S.M."/>
            <person name="Mascher T."/>
            <person name="Medema M.H."/>
            <person name="Devos D.P."/>
            <person name="Kaster A.-K."/>
            <person name="Ovreas L."/>
            <person name="Rohde M."/>
            <person name="Galperin M.Y."/>
            <person name="Jogler C."/>
        </authorList>
    </citation>
    <scope>NUCLEOTIDE SEQUENCE [LARGE SCALE GENOMIC DNA]</scope>
    <source>
        <strain evidence="2 3">Pla22</strain>
    </source>
</reference>
<gene>
    <name evidence="2" type="ORF">Pla22_31150</name>
</gene>
<dbReference type="Proteomes" id="UP000316598">
    <property type="component" value="Unassembled WGS sequence"/>
</dbReference>
<dbReference type="OrthoDB" id="280622at2"/>
<evidence type="ECO:0000259" key="1">
    <source>
        <dbReference type="Pfam" id="PF00583"/>
    </source>
</evidence>
<dbReference type="Gene3D" id="3.40.630.30">
    <property type="match status" value="1"/>
</dbReference>
<feature type="domain" description="N-acetyltransferase" evidence="1">
    <location>
        <begin position="76"/>
        <end position="180"/>
    </location>
</feature>
<dbReference type="RefSeq" id="WP_146515615.1">
    <property type="nucleotide sequence ID" value="NZ_SJPI01000002.1"/>
</dbReference>